<keyword evidence="3" id="KW-0238">DNA-binding</keyword>
<keyword evidence="4" id="KW-0804">Transcription</keyword>
<dbReference type="EMBL" id="JACIDO010000041">
    <property type="protein sequence ID" value="MBB3938361.1"/>
    <property type="molecule type" value="Genomic_DNA"/>
</dbReference>
<dbReference type="GO" id="GO:0006351">
    <property type="term" value="P:DNA-templated transcription"/>
    <property type="evidence" value="ECO:0007669"/>
    <property type="project" value="TreeGrafter"/>
</dbReference>
<dbReference type="InterPro" id="IPR005119">
    <property type="entry name" value="LysR_subst-bd"/>
</dbReference>
<dbReference type="GO" id="GO:0003700">
    <property type="term" value="F:DNA-binding transcription factor activity"/>
    <property type="evidence" value="ECO:0007669"/>
    <property type="project" value="InterPro"/>
</dbReference>
<dbReference type="PANTHER" id="PTHR30537">
    <property type="entry name" value="HTH-TYPE TRANSCRIPTIONAL REGULATOR"/>
    <property type="match status" value="1"/>
</dbReference>
<dbReference type="Pfam" id="PF03466">
    <property type="entry name" value="LysR_substrate"/>
    <property type="match status" value="1"/>
</dbReference>
<proteinExistence type="inferred from homology"/>
<evidence type="ECO:0000256" key="3">
    <source>
        <dbReference type="ARBA" id="ARBA00023125"/>
    </source>
</evidence>
<dbReference type="OrthoDB" id="7914859at2"/>
<accession>A0A7W6BUR4</accession>
<keyword evidence="2" id="KW-0805">Transcription regulation</keyword>
<dbReference type="Proteomes" id="UP000531216">
    <property type="component" value="Unassembled WGS sequence"/>
</dbReference>
<evidence type="ECO:0000256" key="2">
    <source>
        <dbReference type="ARBA" id="ARBA00023015"/>
    </source>
</evidence>
<comment type="caution">
    <text evidence="6">The sequence shown here is derived from an EMBL/GenBank/DDBJ whole genome shotgun (WGS) entry which is preliminary data.</text>
</comment>
<sequence length="300" mass="33197">MVRSLPPLTALRAFEAAARHLSFTRAADELGMTQAAVSYQIKVLEERIGASLFTRTGRQVELTPAAHMLAGETSLAFDRIAAAYGEARGATASVLSISSIPTFASLWLARHLGEFQVAHPSIAVQLACSRDLVDFTREPVDAALRAGDGDWPGLRTHMLVRGDFSPMLSPALIERIGHPLREPADLLHYPLVDPGYPWWDLWFESVGVRRDKAGVTNRSKLRSQDLEAIAAAAGHGVAMLTPFFYQDQVASGALIQPFAHLYPINRAYYLVYPEARHNVPKIRRFRDWIVSCFPEPSHSK</sequence>
<dbReference type="Gene3D" id="3.40.190.10">
    <property type="entry name" value="Periplasmic binding protein-like II"/>
    <property type="match status" value="2"/>
</dbReference>
<organism evidence="6 7">
    <name type="scientific">Aureimonas phyllosphaerae</name>
    <dbReference type="NCBI Taxonomy" id="1166078"/>
    <lineage>
        <taxon>Bacteria</taxon>
        <taxon>Pseudomonadati</taxon>
        <taxon>Pseudomonadota</taxon>
        <taxon>Alphaproteobacteria</taxon>
        <taxon>Hyphomicrobiales</taxon>
        <taxon>Aurantimonadaceae</taxon>
        <taxon>Aureimonas</taxon>
    </lineage>
</organism>
<dbReference type="InterPro" id="IPR036390">
    <property type="entry name" value="WH_DNA-bd_sf"/>
</dbReference>
<dbReference type="PRINTS" id="PR00039">
    <property type="entry name" value="HTHLYSR"/>
</dbReference>
<dbReference type="InterPro" id="IPR058163">
    <property type="entry name" value="LysR-type_TF_proteobact-type"/>
</dbReference>
<dbReference type="InterPro" id="IPR000847">
    <property type="entry name" value="LysR_HTH_N"/>
</dbReference>
<dbReference type="FunFam" id="1.10.10.10:FF:000038">
    <property type="entry name" value="Glycine cleavage system transcriptional activator"/>
    <property type="match status" value="1"/>
</dbReference>
<keyword evidence="7" id="KW-1185">Reference proteome</keyword>
<evidence type="ECO:0000259" key="5">
    <source>
        <dbReference type="PROSITE" id="PS50931"/>
    </source>
</evidence>
<comment type="similarity">
    <text evidence="1">Belongs to the LysR transcriptional regulatory family.</text>
</comment>
<dbReference type="AlphaFoldDB" id="A0A7W6BUR4"/>
<dbReference type="CDD" id="cd08432">
    <property type="entry name" value="PBP2_GcdR_TrpI_HvrB_AmpR_like"/>
    <property type="match status" value="1"/>
</dbReference>
<name>A0A7W6BUR4_9HYPH</name>
<gene>
    <name evidence="6" type="ORF">GGR05_004538</name>
</gene>
<dbReference type="InterPro" id="IPR036388">
    <property type="entry name" value="WH-like_DNA-bd_sf"/>
</dbReference>
<protein>
    <submittedName>
        <fullName evidence="6">LysR family glycine cleavage system transcriptional activator</fullName>
    </submittedName>
</protein>
<dbReference type="Pfam" id="PF00126">
    <property type="entry name" value="HTH_1"/>
    <property type="match status" value="1"/>
</dbReference>
<feature type="domain" description="HTH lysR-type" evidence="5">
    <location>
        <begin position="6"/>
        <end position="63"/>
    </location>
</feature>
<dbReference type="Gene3D" id="1.10.10.10">
    <property type="entry name" value="Winged helix-like DNA-binding domain superfamily/Winged helix DNA-binding domain"/>
    <property type="match status" value="1"/>
</dbReference>
<dbReference type="PANTHER" id="PTHR30537:SF74">
    <property type="entry name" value="HTH-TYPE TRANSCRIPTIONAL REGULATOR TRPI"/>
    <property type="match status" value="1"/>
</dbReference>
<evidence type="ECO:0000256" key="1">
    <source>
        <dbReference type="ARBA" id="ARBA00009437"/>
    </source>
</evidence>
<reference evidence="6 7" key="1">
    <citation type="submission" date="2020-08" db="EMBL/GenBank/DDBJ databases">
        <title>Genomic Encyclopedia of Type Strains, Phase IV (KMG-IV): sequencing the most valuable type-strain genomes for metagenomic binning, comparative biology and taxonomic classification.</title>
        <authorList>
            <person name="Goeker M."/>
        </authorList>
    </citation>
    <scope>NUCLEOTIDE SEQUENCE [LARGE SCALE GENOMIC DNA]</scope>
    <source>
        <strain evidence="6 7">DSM 25024</strain>
    </source>
</reference>
<dbReference type="SUPFAM" id="SSF46785">
    <property type="entry name" value="Winged helix' DNA-binding domain"/>
    <property type="match status" value="1"/>
</dbReference>
<evidence type="ECO:0000313" key="6">
    <source>
        <dbReference type="EMBL" id="MBB3938361.1"/>
    </source>
</evidence>
<dbReference type="RefSeq" id="WP_090967006.1">
    <property type="nucleotide sequence ID" value="NZ_FOOA01000058.1"/>
</dbReference>
<dbReference type="PROSITE" id="PS50931">
    <property type="entry name" value="HTH_LYSR"/>
    <property type="match status" value="1"/>
</dbReference>
<dbReference type="GO" id="GO:0043565">
    <property type="term" value="F:sequence-specific DNA binding"/>
    <property type="evidence" value="ECO:0007669"/>
    <property type="project" value="TreeGrafter"/>
</dbReference>
<evidence type="ECO:0000256" key="4">
    <source>
        <dbReference type="ARBA" id="ARBA00023163"/>
    </source>
</evidence>
<evidence type="ECO:0000313" key="7">
    <source>
        <dbReference type="Proteomes" id="UP000531216"/>
    </source>
</evidence>
<dbReference type="SUPFAM" id="SSF53850">
    <property type="entry name" value="Periplasmic binding protein-like II"/>
    <property type="match status" value="1"/>
</dbReference>